<dbReference type="Proteomes" id="UP001196413">
    <property type="component" value="Unassembled WGS sequence"/>
</dbReference>
<sequence length="53" mass="6080">MANPTETCQPYVRSIKKPCDGSVVPNRQLQSDEKLGFRKPEYNDGRKYIVKHG</sequence>
<evidence type="ECO:0000256" key="1">
    <source>
        <dbReference type="SAM" id="MobiDB-lite"/>
    </source>
</evidence>
<dbReference type="AlphaFoldDB" id="A0AAD5MYK1"/>
<evidence type="ECO:0000313" key="3">
    <source>
        <dbReference type="Proteomes" id="UP001196413"/>
    </source>
</evidence>
<organism evidence="2 3">
    <name type="scientific">Parelaphostrongylus tenuis</name>
    <name type="common">Meningeal worm</name>
    <dbReference type="NCBI Taxonomy" id="148309"/>
    <lineage>
        <taxon>Eukaryota</taxon>
        <taxon>Metazoa</taxon>
        <taxon>Ecdysozoa</taxon>
        <taxon>Nematoda</taxon>
        <taxon>Chromadorea</taxon>
        <taxon>Rhabditida</taxon>
        <taxon>Rhabditina</taxon>
        <taxon>Rhabditomorpha</taxon>
        <taxon>Strongyloidea</taxon>
        <taxon>Metastrongylidae</taxon>
        <taxon>Parelaphostrongylus</taxon>
    </lineage>
</organism>
<keyword evidence="3" id="KW-1185">Reference proteome</keyword>
<gene>
    <name evidence="2" type="ORF">KIN20_014127</name>
</gene>
<comment type="caution">
    <text evidence="2">The sequence shown here is derived from an EMBL/GenBank/DDBJ whole genome shotgun (WGS) entry which is preliminary data.</text>
</comment>
<name>A0AAD5MYK1_PARTN</name>
<accession>A0AAD5MYK1</accession>
<dbReference type="EMBL" id="JAHQIW010002797">
    <property type="protein sequence ID" value="KAJ1356416.1"/>
    <property type="molecule type" value="Genomic_DNA"/>
</dbReference>
<evidence type="ECO:0000313" key="2">
    <source>
        <dbReference type="EMBL" id="KAJ1356416.1"/>
    </source>
</evidence>
<protein>
    <submittedName>
        <fullName evidence="2">Uncharacterized protein</fullName>
    </submittedName>
</protein>
<reference evidence="2" key="1">
    <citation type="submission" date="2021-06" db="EMBL/GenBank/DDBJ databases">
        <title>Parelaphostrongylus tenuis whole genome reference sequence.</title>
        <authorList>
            <person name="Garwood T.J."/>
            <person name="Larsen P.A."/>
            <person name="Fountain-Jones N.M."/>
            <person name="Garbe J.R."/>
            <person name="Macchietto M.G."/>
            <person name="Kania S.A."/>
            <person name="Gerhold R.W."/>
            <person name="Richards J.E."/>
            <person name="Wolf T.M."/>
        </authorList>
    </citation>
    <scope>NUCLEOTIDE SEQUENCE</scope>
    <source>
        <strain evidence="2">MNPRO001-30</strain>
        <tissue evidence="2">Meninges</tissue>
    </source>
</reference>
<proteinExistence type="predicted"/>
<feature type="region of interest" description="Disordered" evidence="1">
    <location>
        <begin position="19"/>
        <end position="38"/>
    </location>
</feature>